<dbReference type="Proteomes" id="UP000076727">
    <property type="component" value="Unassembled WGS sequence"/>
</dbReference>
<comment type="similarity">
    <text evidence="4 14">Belongs to the cytochrome P450 family.</text>
</comment>
<keyword evidence="17" id="KW-1185">Reference proteome</keyword>
<comment type="pathway">
    <text evidence="3">Secondary metabolite biosynthesis.</text>
</comment>
<evidence type="ECO:0000313" key="16">
    <source>
        <dbReference type="EMBL" id="KZT68589.1"/>
    </source>
</evidence>
<keyword evidence="9 14" id="KW-0560">Oxidoreductase</keyword>
<comment type="cofactor">
    <cofactor evidence="1 13">
        <name>heme</name>
        <dbReference type="ChEBI" id="CHEBI:30413"/>
    </cofactor>
</comment>
<name>A0A165PT05_9APHY</name>
<feature type="signal peptide" evidence="15">
    <location>
        <begin position="1"/>
        <end position="17"/>
    </location>
</feature>
<gene>
    <name evidence="16" type="ORF">DAEQUDRAFT_671159</name>
</gene>
<dbReference type="GO" id="GO:0016705">
    <property type="term" value="F:oxidoreductase activity, acting on paired donors, with incorporation or reduction of molecular oxygen"/>
    <property type="evidence" value="ECO:0007669"/>
    <property type="project" value="InterPro"/>
</dbReference>
<dbReference type="Pfam" id="PF00067">
    <property type="entry name" value="p450"/>
    <property type="match status" value="1"/>
</dbReference>
<evidence type="ECO:0000256" key="9">
    <source>
        <dbReference type="ARBA" id="ARBA00023002"/>
    </source>
</evidence>
<dbReference type="GO" id="GO:0005506">
    <property type="term" value="F:iron ion binding"/>
    <property type="evidence" value="ECO:0007669"/>
    <property type="project" value="InterPro"/>
</dbReference>
<dbReference type="InterPro" id="IPR001128">
    <property type="entry name" value="Cyt_P450"/>
</dbReference>
<evidence type="ECO:0000256" key="3">
    <source>
        <dbReference type="ARBA" id="ARBA00005179"/>
    </source>
</evidence>
<dbReference type="PANTHER" id="PTHR46300:SF7">
    <property type="entry name" value="P450, PUTATIVE (EUROFUNG)-RELATED"/>
    <property type="match status" value="1"/>
</dbReference>
<dbReference type="PROSITE" id="PS00086">
    <property type="entry name" value="CYTOCHROME_P450"/>
    <property type="match status" value="1"/>
</dbReference>
<dbReference type="InterPro" id="IPR017972">
    <property type="entry name" value="Cyt_P450_CS"/>
</dbReference>
<dbReference type="GO" id="GO:0004497">
    <property type="term" value="F:monooxygenase activity"/>
    <property type="evidence" value="ECO:0007669"/>
    <property type="project" value="UniProtKB-KW"/>
</dbReference>
<sequence length="511" mass="57228">MLSSVVSLALIVAFVVAALVTRRKRPLPPGPKGLPLLGNIYDVPKSREWLAYQHWSREYDSDVIYLNLAGTPVVILNSADAAYELFERRSALYSDRPKMTMLNDLVGCDWHFVFMGYGNRWRERRRVFHQYFHPSAAMQHRPRALRGARFLLNCLLDAPDDFMGHLRHMAGSLIIGVAYGLEVQPKDDPYVATAERALHAMAMAGNAGSFLVDSIPMLKYVPSWFPGAEFKRKAMEWKKSTTAMVEVPYKAVKRAIADGMAPPSMILSLLGTLDGNDESTHLEKLYSGVAAAAYTGGSDTTVSALGSFFLAMLLYPDTQRKAQAELDRVIGNDRLPDFPDERSLPYITAIVQEVLRWRPVTPLAVPHRLTSEDEYHGYRLPAGAIVVGNGWAMLHDEKRFPDPEEFIPERFLTPDGQLNSEMKDAELPAFGFGRRICPGRYLASASLWISIASILSTLEIYKPLDDRGNPIQPSGEYTTGLVTYPLPFKCGFKPRSRTAEELIRTAEFHLD</sequence>
<dbReference type="STRING" id="1314783.A0A165PT05"/>
<proteinExistence type="inferred from homology"/>
<dbReference type="InterPro" id="IPR050364">
    <property type="entry name" value="Cytochrome_P450_fung"/>
</dbReference>
<evidence type="ECO:0000256" key="5">
    <source>
        <dbReference type="ARBA" id="ARBA00022617"/>
    </source>
</evidence>
<dbReference type="EMBL" id="KV429065">
    <property type="protein sequence ID" value="KZT68589.1"/>
    <property type="molecule type" value="Genomic_DNA"/>
</dbReference>
<comment type="subcellular location">
    <subcellularLocation>
        <location evidence="2">Membrane</location>
        <topology evidence="2">Single-pass membrane protein</topology>
    </subcellularLocation>
</comment>
<dbReference type="PRINTS" id="PR00385">
    <property type="entry name" value="P450"/>
</dbReference>
<reference evidence="16 17" key="1">
    <citation type="journal article" date="2016" name="Mol. Biol. Evol.">
        <title>Comparative Genomics of Early-Diverging Mushroom-Forming Fungi Provides Insights into the Origins of Lignocellulose Decay Capabilities.</title>
        <authorList>
            <person name="Nagy L.G."/>
            <person name="Riley R."/>
            <person name="Tritt A."/>
            <person name="Adam C."/>
            <person name="Daum C."/>
            <person name="Floudas D."/>
            <person name="Sun H."/>
            <person name="Yadav J.S."/>
            <person name="Pangilinan J."/>
            <person name="Larsson K.H."/>
            <person name="Matsuura K."/>
            <person name="Barry K."/>
            <person name="Labutti K."/>
            <person name="Kuo R."/>
            <person name="Ohm R.A."/>
            <person name="Bhattacharya S.S."/>
            <person name="Shirouzu T."/>
            <person name="Yoshinaga Y."/>
            <person name="Martin F.M."/>
            <person name="Grigoriev I.V."/>
            <person name="Hibbett D.S."/>
        </authorList>
    </citation>
    <scope>NUCLEOTIDE SEQUENCE [LARGE SCALE GENOMIC DNA]</scope>
    <source>
        <strain evidence="16 17">L-15889</strain>
    </source>
</reference>
<evidence type="ECO:0000256" key="14">
    <source>
        <dbReference type="RuleBase" id="RU000461"/>
    </source>
</evidence>
<evidence type="ECO:0000256" key="2">
    <source>
        <dbReference type="ARBA" id="ARBA00004167"/>
    </source>
</evidence>
<dbReference type="CDD" id="cd11065">
    <property type="entry name" value="CYP64-like"/>
    <property type="match status" value="1"/>
</dbReference>
<feature type="chain" id="PRO_5007864308" evidence="15">
    <location>
        <begin position="18"/>
        <end position="511"/>
    </location>
</feature>
<evidence type="ECO:0000256" key="8">
    <source>
        <dbReference type="ARBA" id="ARBA00022989"/>
    </source>
</evidence>
<feature type="binding site" description="axial binding residue" evidence="13">
    <location>
        <position position="437"/>
    </location>
    <ligand>
        <name>heme</name>
        <dbReference type="ChEBI" id="CHEBI:30413"/>
    </ligand>
    <ligandPart>
        <name>Fe</name>
        <dbReference type="ChEBI" id="CHEBI:18248"/>
    </ligandPart>
</feature>
<keyword evidence="12" id="KW-0472">Membrane</keyword>
<evidence type="ECO:0000256" key="7">
    <source>
        <dbReference type="ARBA" id="ARBA00022723"/>
    </source>
</evidence>
<dbReference type="GO" id="GO:0016020">
    <property type="term" value="C:membrane"/>
    <property type="evidence" value="ECO:0007669"/>
    <property type="project" value="UniProtKB-SubCell"/>
</dbReference>
<accession>A0A165PT05</accession>
<dbReference type="OrthoDB" id="2789670at2759"/>
<dbReference type="InterPro" id="IPR002401">
    <property type="entry name" value="Cyt_P450_E_grp-I"/>
</dbReference>
<evidence type="ECO:0000313" key="17">
    <source>
        <dbReference type="Proteomes" id="UP000076727"/>
    </source>
</evidence>
<keyword evidence="7 13" id="KW-0479">Metal-binding</keyword>
<dbReference type="PRINTS" id="PR00463">
    <property type="entry name" value="EP450I"/>
</dbReference>
<keyword evidence="5 13" id="KW-0349">Heme</keyword>
<evidence type="ECO:0000256" key="12">
    <source>
        <dbReference type="ARBA" id="ARBA00023136"/>
    </source>
</evidence>
<keyword evidence="11 14" id="KW-0503">Monooxygenase</keyword>
<protein>
    <submittedName>
        <fullName evidence="16">Cytochrome P450</fullName>
    </submittedName>
</protein>
<evidence type="ECO:0000256" key="13">
    <source>
        <dbReference type="PIRSR" id="PIRSR602401-1"/>
    </source>
</evidence>
<evidence type="ECO:0000256" key="6">
    <source>
        <dbReference type="ARBA" id="ARBA00022692"/>
    </source>
</evidence>
<evidence type="ECO:0000256" key="15">
    <source>
        <dbReference type="SAM" id="SignalP"/>
    </source>
</evidence>
<keyword evidence="15" id="KW-0732">Signal</keyword>
<evidence type="ECO:0000256" key="4">
    <source>
        <dbReference type="ARBA" id="ARBA00010617"/>
    </source>
</evidence>
<keyword evidence="10 13" id="KW-0408">Iron</keyword>
<keyword evidence="6" id="KW-0812">Transmembrane</keyword>
<dbReference type="AlphaFoldDB" id="A0A165PT05"/>
<evidence type="ECO:0000256" key="1">
    <source>
        <dbReference type="ARBA" id="ARBA00001971"/>
    </source>
</evidence>
<dbReference type="PANTHER" id="PTHR46300">
    <property type="entry name" value="P450, PUTATIVE (EUROFUNG)-RELATED-RELATED"/>
    <property type="match status" value="1"/>
</dbReference>
<evidence type="ECO:0000256" key="11">
    <source>
        <dbReference type="ARBA" id="ARBA00023033"/>
    </source>
</evidence>
<dbReference type="Gene3D" id="1.10.630.10">
    <property type="entry name" value="Cytochrome P450"/>
    <property type="match status" value="1"/>
</dbReference>
<evidence type="ECO:0000256" key="10">
    <source>
        <dbReference type="ARBA" id="ARBA00023004"/>
    </source>
</evidence>
<dbReference type="GO" id="GO:0020037">
    <property type="term" value="F:heme binding"/>
    <property type="evidence" value="ECO:0007669"/>
    <property type="project" value="InterPro"/>
</dbReference>
<dbReference type="SUPFAM" id="SSF48264">
    <property type="entry name" value="Cytochrome P450"/>
    <property type="match status" value="1"/>
</dbReference>
<keyword evidence="8" id="KW-1133">Transmembrane helix</keyword>
<dbReference type="InterPro" id="IPR036396">
    <property type="entry name" value="Cyt_P450_sf"/>
</dbReference>
<organism evidence="16 17">
    <name type="scientific">Daedalea quercina L-15889</name>
    <dbReference type="NCBI Taxonomy" id="1314783"/>
    <lineage>
        <taxon>Eukaryota</taxon>
        <taxon>Fungi</taxon>
        <taxon>Dikarya</taxon>
        <taxon>Basidiomycota</taxon>
        <taxon>Agaricomycotina</taxon>
        <taxon>Agaricomycetes</taxon>
        <taxon>Polyporales</taxon>
        <taxon>Fomitopsis</taxon>
    </lineage>
</organism>